<organism evidence="12">
    <name type="scientific">marine metagenome</name>
    <dbReference type="NCBI Taxonomy" id="408172"/>
    <lineage>
        <taxon>unclassified sequences</taxon>
        <taxon>metagenomes</taxon>
        <taxon>ecological metagenomes</taxon>
    </lineage>
</organism>
<dbReference type="PROSITE" id="PS00067">
    <property type="entry name" value="3HCDH"/>
    <property type="match status" value="1"/>
</dbReference>
<evidence type="ECO:0000256" key="6">
    <source>
        <dbReference type="ARBA" id="ARBA00023002"/>
    </source>
</evidence>
<sequence>MHPAPIKNIAVIGLGTIGHSVAQFFATGGCTVKCFDPQRETRESATARVHSNLEQMAAAGIVASDQIGEIIGRLTICDSAAKALEEAEFVSEAVVEDLVVKQELFANLETMVTPEAILASNTSSHPMSQISERMQHRQRALVTHPFNPPHLLPVIEVVPTTETSESVIDSTMELLHRMGKQPVRLRKEIPGFLINRIQNAMVREVWDLLDQGVASAEDIDAAVRGSLGFRLAAIGPLEVCDFAGLDIWARVFGNLSEDICS</sequence>
<protein>
    <recommendedName>
        <fullName evidence="9">L-gulonate 3-dehydrogenase</fullName>
        <ecNumber evidence="8">1.1.1.45</ecNumber>
    </recommendedName>
    <alternativeName>
        <fullName evidence="9">L-gulonate 3-dehydrogenase</fullName>
    </alternativeName>
</protein>
<evidence type="ECO:0000256" key="5">
    <source>
        <dbReference type="ARBA" id="ARBA00022553"/>
    </source>
</evidence>
<dbReference type="GO" id="GO:0050104">
    <property type="term" value="F:L-gulonate 3-dehydrogenase activity"/>
    <property type="evidence" value="ECO:0007669"/>
    <property type="project" value="UniProtKB-EC"/>
</dbReference>
<dbReference type="PANTHER" id="PTHR48075:SF1">
    <property type="entry name" value="LAMBDA-CRYSTALLIN HOMOLOG"/>
    <property type="match status" value="1"/>
</dbReference>
<feature type="domain" description="3-hydroxyacyl-CoA dehydrogenase C-terminal" evidence="10">
    <location>
        <begin position="191"/>
        <end position="253"/>
    </location>
</feature>
<evidence type="ECO:0000259" key="10">
    <source>
        <dbReference type="Pfam" id="PF00725"/>
    </source>
</evidence>
<dbReference type="GO" id="GO:0006631">
    <property type="term" value="P:fatty acid metabolic process"/>
    <property type="evidence" value="ECO:0007669"/>
    <property type="project" value="InterPro"/>
</dbReference>
<evidence type="ECO:0000256" key="2">
    <source>
        <dbReference type="ARBA" id="ARBA00009463"/>
    </source>
</evidence>
<dbReference type="PROSITE" id="PS51257">
    <property type="entry name" value="PROKAR_LIPOPROTEIN"/>
    <property type="match status" value="1"/>
</dbReference>
<dbReference type="InterPro" id="IPR008927">
    <property type="entry name" value="6-PGluconate_DH-like_C_sf"/>
</dbReference>
<evidence type="ECO:0000256" key="7">
    <source>
        <dbReference type="ARBA" id="ARBA00023027"/>
    </source>
</evidence>
<dbReference type="GO" id="GO:0070403">
    <property type="term" value="F:NAD+ binding"/>
    <property type="evidence" value="ECO:0007669"/>
    <property type="project" value="InterPro"/>
</dbReference>
<keyword evidence="7" id="KW-0520">NAD</keyword>
<dbReference type="InterPro" id="IPR013328">
    <property type="entry name" value="6PGD_dom2"/>
</dbReference>
<evidence type="ECO:0000256" key="4">
    <source>
        <dbReference type="ARBA" id="ARBA00022490"/>
    </source>
</evidence>
<evidence type="ECO:0000256" key="1">
    <source>
        <dbReference type="ARBA" id="ARBA00004496"/>
    </source>
</evidence>
<dbReference type="InterPro" id="IPR006180">
    <property type="entry name" value="3-OHacyl-CoA_DH_CS"/>
</dbReference>
<keyword evidence="4" id="KW-0963">Cytoplasm</keyword>
<comment type="subcellular location">
    <subcellularLocation>
        <location evidence="1">Cytoplasm</location>
    </subcellularLocation>
</comment>
<feature type="non-terminal residue" evidence="12">
    <location>
        <position position="261"/>
    </location>
</feature>
<dbReference type="InterPro" id="IPR006176">
    <property type="entry name" value="3-OHacyl-CoA_DH_NAD-bd"/>
</dbReference>
<dbReference type="InterPro" id="IPR036291">
    <property type="entry name" value="NAD(P)-bd_dom_sf"/>
</dbReference>
<name>A0A382D0D8_9ZZZZ</name>
<evidence type="ECO:0000256" key="8">
    <source>
        <dbReference type="ARBA" id="ARBA00038962"/>
    </source>
</evidence>
<accession>A0A382D0D8</accession>
<dbReference type="SUPFAM" id="SSF48179">
    <property type="entry name" value="6-phosphogluconate dehydrogenase C-terminal domain-like"/>
    <property type="match status" value="1"/>
</dbReference>
<dbReference type="Pfam" id="PF00725">
    <property type="entry name" value="3HCDH"/>
    <property type="match status" value="1"/>
</dbReference>
<reference evidence="12" key="1">
    <citation type="submission" date="2018-05" db="EMBL/GenBank/DDBJ databases">
        <authorList>
            <person name="Lanie J.A."/>
            <person name="Ng W.-L."/>
            <person name="Kazmierczak K.M."/>
            <person name="Andrzejewski T.M."/>
            <person name="Davidsen T.M."/>
            <person name="Wayne K.J."/>
            <person name="Tettelin H."/>
            <person name="Glass J.I."/>
            <person name="Rusch D."/>
            <person name="Podicherti R."/>
            <person name="Tsui H.-C.T."/>
            <person name="Winkler M.E."/>
        </authorList>
    </citation>
    <scope>NUCLEOTIDE SEQUENCE</scope>
</reference>
<dbReference type="Gene3D" id="1.10.1040.10">
    <property type="entry name" value="N-(1-d-carboxylethyl)-l-norvaline Dehydrogenase, domain 2"/>
    <property type="match status" value="1"/>
</dbReference>
<dbReference type="PIRSF" id="PIRSF000105">
    <property type="entry name" value="HCDH"/>
    <property type="match status" value="1"/>
</dbReference>
<evidence type="ECO:0000256" key="3">
    <source>
        <dbReference type="ARBA" id="ARBA00011738"/>
    </source>
</evidence>
<dbReference type="Gene3D" id="3.40.50.720">
    <property type="entry name" value="NAD(P)-binding Rossmann-like Domain"/>
    <property type="match status" value="1"/>
</dbReference>
<dbReference type="InterPro" id="IPR022694">
    <property type="entry name" value="3-OHacyl-CoA_DH"/>
</dbReference>
<keyword evidence="6" id="KW-0560">Oxidoreductase</keyword>
<comment type="subunit">
    <text evidence="3">Homodimer.</text>
</comment>
<dbReference type="GO" id="GO:0005737">
    <property type="term" value="C:cytoplasm"/>
    <property type="evidence" value="ECO:0007669"/>
    <property type="project" value="UniProtKB-SubCell"/>
</dbReference>
<dbReference type="Pfam" id="PF02737">
    <property type="entry name" value="3HCDH_N"/>
    <property type="match status" value="1"/>
</dbReference>
<dbReference type="InterPro" id="IPR006108">
    <property type="entry name" value="3HC_DH_C"/>
</dbReference>
<gene>
    <name evidence="12" type="ORF">METZ01_LOCUS184800</name>
</gene>
<evidence type="ECO:0000313" key="12">
    <source>
        <dbReference type="EMBL" id="SVB31946.1"/>
    </source>
</evidence>
<feature type="domain" description="3-hydroxyacyl-CoA dehydrogenase NAD binding" evidence="11">
    <location>
        <begin position="8"/>
        <end position="187"/>
    </location>
</feature>
<dbReference type="PANTHER" id="PTHR48075">
    <property type="entry name" value="3-HYDROXYACYL-COA DEHYDROGENASE FAMILY PROTEIN"/>
    <property type="match status" value="1"/>
</dbReference>
<comment type="similarity">
    <text evidence="2">Belongs to the 3-hydroxyacyl-CoA dehydrogenase family.</text>
</comment>
<proteinExistence type="inferred from homology"/>
<evidence type="ECO:0000256" key="9">
    <source>
        <dbReference type="ARBA" id="ARBA00042709"/>
    </source>
</evidence>
<dbReference type="SUPFAM" id="SSF51735">
    <property type="entry name" value="NAD(P)-binding Rossmann-fold domains"/>
    <property type="match status" value="1"/>
</dbReference>
<evidence type="ECO:0000259" key="11">
    <source>
        <dbReference type="Pfam" id="PF02737"/>
    </source>
</evidence>
<dbReference type="EMBL" id="UINC01037049">
    <property type="protein sequence ID" value="SVB31946.1"/>
    <property type="molecule type" value="Genomic_DNA"/>
</dbReference>
<keyword evidence="5" id="KW-0597">Phosphoprotein</keyword>
<dbReference type="AlphaFoldDB" id="A0A382D0D8"/>
<dbReference type="EC" id="1.1.1.45" evidence="8"/>